<dbReference type="Gene3D" id="3.40.50.720">
    <property type="entry name" value="NAD(P)-binding Rossmann-like Domain"/>
    <property type="match status" value="1"/>
</dbReference>
<dbReference type="PANTHER" id="PTHR43355:SF2">
    <property type="entry name" value="FLAVIN REDUCTASE (NADPH)"/>
    <property type="match status" value="1"/>
</dbReference>
<dbReference type="PANTHER" id="PTHR43355">
    <property type="entry name" value="FLAVIN REDUCTASE (NADPH)"/>
    <property type="match status" value="1"/>
</dbReference>
<gene>
    <name evidence="2" type="ORF">PQO05_05335</name>
</gene>
<organism evidence="2 3">
    <name type="scientific">Mucilaginibacter jinjuensis</name>
    <dbReference type="NCBI Taxonomy" id="1176721"/>
    <lineage>
        <taxon>Bacteria</taxon>
        <taxon>Pseudomonadati</taxon>
        <taxon>Bacteroidota</taxon>
        <taxon>Sphingobacteriia</taxon>
        <taxon>Sphingobacteriales</taxon>
        <taxon>Sphingobacteriaceae</taxon>
        <taxon>Mucilaginibacter</taxon>
    </lineage>
</organism>
<dbReference type="SUPFAM" id="SSF51735">
    <property type="entry name" value="NAD(P)-binding Rossmann-fold domains"/>
    <property type="match status" value="1"/>
</dbReference>
<dbReference type="InterPro" id="IPR051606">
    <property type="entry name" value="Polyketide_Oxido-like"/>
</dbReference>
<evidence type="ECO:0000313" key="2">
    <source>
        <dbReference type="EMBL" id="WCT13355.1"/>
    </source>
</evidence>
<sequence>MAKRVLILGATGRTGQHAIAMALAKNYQVVALVRNPGKLGAKEGLTIIEGSPTNISDVRKAIKGCDAVLSLLSPLNRSEAISLRKIDRPQVLKSSIRNVLQVMPNFGVKRIIVLSTVGAGDSWQYAPWYVKLLVRLTNFKVIFNDHNAQEELIRLSGTNWTIVRPVGLNENRAAGDVVVSYNRTPKPFQMSRQVLAKFVIEELYSDTYVHKAPMLAEK</sequence>
<accession>A0ABY7TA20</accession>
<name>A0ABY7TA20_9SPHI</name>
<protein>
    <submittedName>
        <fullName evidence="2">SDR family oxidoreductase</fullName>
    </submittedName>
</protein>
<dbReference type="RefSeq" id="WP_273631640.1">
    <property type="nucleotide sequence ID" value="NZ_CP117167.1"/>
</dbReference>
<evidence type="ECO:0000259" key="1">
    <source>
        <dbReference type="Pfam" id="PF13460"/>
    </source>
</evidence>
<feature type="domain" description="NAD(P)-binding" evidence="1">
    <location>
        <begin position="9"/>
        <end position="203"/>
    </location>
</feature>
<reference evidence="2 3" key="1">
    <citation type="submission" date="2023-02" db="EMBL/GenBank/DDBJ databases">
        <title>Genome sequence of Mucilaginibacter jinjuensis strain KACC 16571.</title>
        <authorList>
            <person name="Kim S."/>
            <person name="Heo J."/>
            <person name="Kwon S.-W."/>
        </authorList>
    </citation>
    <scope>NUCLEOTIDE SEQUENCE [LARGE SCALE GENOMIC DNA]</scope>
    <source>
        <strain evidence="2 3">KACC 16571</strain>
    </source>
</reference>
<proteinExistence type="predicted"/>
<dbReference type="EMBL" id="CP117167">
    <property type="protein sequence ID" value="WCT13355.1"/>
    <property type="molecule type" value="Genomic_DNA"/>
</dbReference>
<keyword evidence="3" id="KW-1185">Reference proteome</keyword>
<dbReference type="InterPro" id="IPR016040">
    <property type="entry name" value="NAD(P)-bd_dom"/>
</dbReference>
<evidence type="ECO:0000313" key="3">
    <source>
        <dbReference type="Proteomes" id="UP001216139"/>
    </source>
</evidence>
<dbReference type="Proteomes" id="UP001216139">
    <property type="component" value="Chromosome"/>
</dbReference>
<dbReference type="Pfam" id="PF13460">
    <property type="entry name" value="NAD_binding_10"/>
    <property type="match status" value="1"/>
</dbReference>
<dbReference type="InterPro" id="IPR036291">
    <property type="entry name" value="NAD(P)-bd_dom_sf"/>
</dbReference>